<organism evidence="1 2">
    <name type="scientific">Mammaliicoccus lentus</name>
    <name type="common">Staphylococcus lentus</name>
    <dbReference type="NCBI Taxonomy" id="42858"/>
    <lineage>
        <taxon>Bacteria</taxon>
        <taxon>Bacillati</taxon>
        <taxon>Bacillota</taxon>
        <taxon>Bacilli</taxon>
        <taxon>Bacillales</taxon>
        <taxon>Staphylococcaceae</taxon>
        <taxon>Mammaliicoccus</taxon>
    </lineage>
</organism>
<dbReference type="PANTHER" id="PTHR38433:SF1">
    <property type="entry name" value="DUF1641 DOMAIN-CONTAINING PROTEIN"/>
    <property type="match status" value="1"/>
</dbReference>
<evidence type="ECO:0000313" key="2">
    <source>
        <dbReference type="Proteomes" id="UP000770161"/>
    </source>
</evidence>
<dbReference type="EMBL" id="JAHLZN010000018">
    <property type="protein sequence ID" value="MBU6114202.1"/>
    <property type="molecule type" value="Genomic_DNA"/>
</dbReference>
<dbReference type="Pfam" id="PF07849">
    <property type="entry name" value="DUF1641"/>
    <property type="match status" value="1"/>
</dbReference>
<sequence length="156" mass="17665">MGERIRVIKRMEEPKEYKIEKDMKILQERLSDKKIAIEKGMDILDALEKAEALDAVHAAIVQRKVITGNIVTELNKEQYEGILDNIGNVLFMFGDLDLEEASIFVKKINNGMRVANRANSNNKTSVKDLLGALKDPEINSSITMLLNFLKGMSREE</sequence>
<dbReference type="InterPro" id="IPR012440">
    <property type="entry name" value="DUF1641"/>
</dbReference>
<reference evidence="1 2" key="1">
    <citation type="submission" date="2021-06" db="EMBL/GenBank/DDBJ databases">
        <title>Staphylococcus lentus K169 genome sequencing.</title>
        <authorList>
            <person name="Sundareshan S."/>
            <person name="Akhila D.S."/>
            <person name="Prachi D."/>
            <person name="Sivakumar R."/>
            <person name="Rajendhran J."/>
            <person name="Isloor S."/>
            <person name="Hegde N.R."/>
        </authorList>
    </citation>
    <scope>NUCLEOTIDE SEQUENCE [LARGE SCALE GENOMIC DNA]</scope>
    <source>
        <strain evidence="1 2">K169</strain>
    </source>
</reference>
<protein>
    <submittedName>
        <fullName evidence="1">DUF1641 domain-containing protein</fullName>
    </submittedName>
</protein>
<proteinExistence type="predicted"/>
<comment type="caution">
    <text evidence="1">The sequence shown here is derived from an EMBL/GenBank/DDBJ whole genome shotgun (WGS) entry which is preliminary data.</text>
</comment>
<name>A0ABS6GZX9_MAMLE</name>
<gene>
    <name evidence="1" type="ORF">KQ656_09540</name>
</gene>
<evidence type="ECO:0000313" key="1">
    <source>
        <dbReference type="EMBL" id="MBU6114202.1"/>
    </source>
</evidence>
<accession>A0ABS6GZX9</accession>
<dbReference type="PANTHER" id="PTHR38433">
    <property type="match status" value="1"/>
</dbReference>
<keyword evidence="2" id="KW-1185">Reference proteome</keyword>
<dbReference type="RefSeq" id="WP_194201487.1">
    <property type="nucleotide sequence ID" value="NZ_JADGLT010000254.1"/>
</dbReference>
<dbReference type="Proteomes" id="UP000770161">
    <property type="component" value="Unassembled WGS sequence"/>
</dbReference>